<dbReference type="InterPro" id="IPR011009">
    <property type="entry name" value="Kinase-like_dom_sf"/>
</dbReference>
<keyword evidence="3 6" id="KW-0547">Nucleotide-binding</keyword>
<feature type="region of interest" description="Disordered" evidence="7">
    <location>
        <begin position="118"/>
        <end position="226"/>
    </location>
</feature>
<dbReference type="GO" id="GO:0005634">
    <property type="term" value="C:nucleus"/>
    <property type="evidence" value="ECO:0007669"/>
    <property type="project" value="TreeGrafter"/>
</dbReference>
<feature type="region of interest" description="Disordered" evidence="7">
    <location>
        <begin position="1"/>
        <end position="22"/>
    </location>
</feature>
<dbReference type="FunFam" id="3.30.200.20:FF:000131">
    <property type="entry name" value="Dual specificity protein kinase TTK"/>
    <property type="match status" value="1"/>
</dbReference>
<dbReference type="InterPro" id="IPR008271">
    <property type="entry name" value="Ser/Thr_kinase_AS"/>
</dbReference>
<dbReference type="GO" id="GO:0004674">
    <property type="term" value="F:protein serine/threonine kinase activity"/>
    <property type="evidence" value="ECO:0007669"/>
    <property type="project" value="UniProtKB-KW"/>
</dbReference>
<dbReference type="GO" id="GO:0004712">
    <property type="term" value="F:protein serine/threonine/tyrosine kinase activity"/>
    <property type="evidence" value="ECO:0007669"/>
    <property type="project" value="TreeGrafter"/>
</dbReference>
<dbReference type="InterPro" id="IPR000719">
    <property type="entry name" value="Prot_kinase_dom"/>
</dbReference>
<dbReference type="PANTHER" id="PTHR22974:SF21">
    <property type="entry name" value="DUAL SPECIFICITY PROTEIN KINASE TTK"/>
    <property type="match status" value="1"/>
</dbReference>
<keyword evidence="2" id="KW-0808">Transferase</keyword>
<evidence type="ECO:0000259" key="8">
    <source>
        <dbReference type="PROSITE" id="PS50011"/>
    </source>
</evidence>
<feature type="compositionally biased region" description="Polar residues" evidence="7">
    <location>
        <begin position="142"/>
        <end position="169"/>
    </location>
</feature>
<sequence>MATRRGFIEQSDSDDGDSFHPPVLSKYALELLQREETTIDGNSQTRTSSNIHAKHNDHQSMSSISQNTINTNQTEHETIFTKNVNTNANTDVFTRTDSITWNTATTLERSKHRRIKPLSALGPPKRAIKSSPGLAQEGTMLESGNSDIQSRNSLNNDTTAAASSQSIDENFSRSESVNHRKHFQSPESRNKSWGEVKRVQPTDHVKKPHSPFNGMESQSHEENSIGKAGQENLSLTKSSLEQKELMKNQANQIKSRVHSNVIPFKSERSREASTKKEQFPVQGLDDMHISNKENEHDQKNDNYIRHHYKHKQPLKPKAHSTKFITVNGRSYEKLELIGKGGSSKVFKVKSNENKVYAIKKISLDEFETSSIVGFRGEIDLLKRLREEERVVKLIDESLDQGSLLLVMECGDIDLSQVLQRRMSLKLDFEFIRFHTNEILKCVKAVHDAGIIHSDLKPANFLFVKGMLKIIDFGIANAVPEHTMNIYRDSQIGTPNYMAPEALVDTNQATPQASANAVTTWKVGKPADVWSCGCIIYQMVYGRPPYGHYQGAQRLFAIMNPEVKINYPTTGLGDVIVPVTLMQSMQQCLMRDPTKRSTIDELLNGEFCKPRVVTEEFILKLVENALSFGNKNKLDEAAVKRMASDVWRRLGNMEL</sequence>
<evidence type="ECO:0000256" key="2">
    <source>
        <dbReference type="ARBA" id="ARBA00022679"/>
    </source>
</evidence>
<dbReference type="GO" id="GO:0000776">
    <property type="term" value="C:kinetochore"/>
    <property type="evidence" value="ECO:0007669"/>
    <property type="project" value="TreeGrafter"/>
</dbReference>
<keyword evidence="5 6" id="KW-0067">ATP-binding</keyword>
<protein>
    <recommendedName>
        <fullName evidence="8">Protein kinase domain-containing protein</fullName>
    </recommendedName>
</protein>
<evidence type="ECO:0000256" key="5">
    <source>
        <dbReference type="ARBA" id="ARBA00022840"/>
    </source>
</evidence>
<dbReference type="Gene3D" id="1.10.510.10">
    <property type="entry name" value="Transferase(Phosphotransferase) domain 1"/>
    <property type="match status" value="1"/>
</dbReference>
<evidence type="ECO:0000256" key="6">
    <source>
        <dbReference type="PROSITE-ProRule" id="PRU10141"/>
    </source>
</evidence>
<name>A0A9P8Q4I3_WICPI</name>
<keyword evidence="4" id="KW-0418">Kinase</keyword>
<dbReference type="Pfam" id="PF00069">
    <property type="entry name" value="Pkinase"/>
    <property type="match status" value="1"/>
</dbReference>
<dbReference type="GO" id="GO:0098813">
    <property type="term" value="P:nuclear chromosome segregation"/>
    <property type="evidence" value="ECO:0007669"/>
    <property type="project" value="UniProtKB-ARBA"/>
</dbReference>
<dbReference type="PROSITE" id="PS00108">
    <property type="entry name" value="PROTEIN_KINASE_ST"/>
    <property type="match status" value="1"/>
</dbReference>
<dbReference type="GO" id="GO:0007094">
    <property type="term" value="P:mitotic spindle assembly checkpoint signaling"/>
    <property type="evidence" value="ECO:0007669"/>
    <property type="project" value="TreeGrafter"/>
</dbReference>
<comment type="caution">
    <text evidence="9">The sequence shown here is derived from an EMBL/GenBank/DDBJ whole genome shotgun (WGS) entry which is preliminary data.</text>
</comment>
<proteinExistence type="predicted"/>
<dbReference type="GO" id="GO:0034501">
    <property type="term" value="P:protein localization to kinetochore"/>
    <property type="evidence" value="ECO:0007669"/>
    <property type="project" value="TreeGrafter"/>
</dbReference>
<evidence type="ECO:0000313" key="9">
    <source>
        <dbReference type="EMBL" id="KAH3682719.1"/>
    </source>
</evidence>
<accession>A0A9P8Q4I3</accession>
<dbReference type="OrthoDB" id="20524at2759"/>
<keyword evidence="10" id="KW-1185">Reference proteome</keyword>
<feature type="region of interest" description="Disordered" evidence="7">
    <location>
        <begin position="250"/>
        <end position="287"/>
    </location>
</feature>
<dbReference type="InterPro" id="IPR017441">
    <property type="entry name" value="Protein_kinase_ATP_BS"/>
</dbReference>
<dbReference type="InterPro" id="IPR027084">
    <property type="entry name" value="Mps1_cat"/>
</dbReference>
<reference evidence="9" key="2">
    <citation type="submission" date="2021-01" db="EMBL/GenBank/DDBJ databases">
        <authorList>
            <person name="Schikora-Tamarit M.A."/>
        </authorList>
    </citation>
    <scope>NUCLEOTIDE SEQUENCE</scope>
    <source>
        <strain evidence="9">CBS2887</strain>
    </source>
</reference>
<evidence type="ECO:0000256" key="4">
    <source>
        <dbReference type="ARBA" id="ARBA00022777"/>
    </source>
</evidence>
<feature type="domain" description="Protein kinase" evidence="8">
    <location>
        <begin position="331"/>
        <end position="617"/>
    </location>
</feature>
<dbReference type="EMBL" id="JAEUBG010003481">
    <property type="protein sequence ID" value="KAH3682719.1"/>
    <property type="molecule type" value="Genomic_DNA"/>
</dbReference>
<reference evidence="9" key="1">
    <citation type="journal article" date="2021" name="Open Biol.">
        <title>Shared evolutionary footprints suggest mitochondrial oxidative damage underlies multiple complex I losses in fungi.</title>
        <authorList>
            <person name="Schikora-Tamarit M.A."/>
            <person name="Marcet-Houben M."/>
            <person name="Nosek J."/>
            <person name="Gabaldon T."/>
        </authorList>
    </citation>
    <scope>NUCLEOTIDE SEQUENCE</scope>
    <source>
        <strain evidence="9">CBS2887</strain>
    </source>
</reference>
<dbReference type="PROSITE" id="PS00107">
    <property type="entry name" value="PROTEIN_KINASE_ATP"/>
    <property type="match status" value="1"/>
</dbReference>
<gene>
    <name evidence="9" type="ORF">WICPIJ_006309</name>
</gene>
<dbReference type="Gene3D" id="3.30.200.20">
    <property type="entry name" value="Phosphorylase Kinase, domain 1"/>
    <property type="match status" value="1"/>
</dbReference>
<evidence type="ECO:0000256" key="3">
    <source>
        <dbReference type="ARBA" id="ARBA00022741"/>
    </source>
</evidence>
<dbReference type="Proteomes" id="UP000774326">
    <property type="component" value="Unassembled WGS sequence"/>
</dbReference>
<dbReference type="GO" id="GO:0005524">
    <property type="term" value="F:ATP binding"/>
    <property type="evidence" value="ECO:0007669"/>
    <property type="project" value="UniProtKB-UniRule"/>
</dbReference>
<dbReference type="PANTHER" id="PTHR22974">
    <property type="entry name" value="MIXED LINEAGE PROTEIN KINASE"/>
    <property type="match status" value="1"/>
</dbReference>
<feature type="compositionally biased region" description="Basic and acidic residues" evidence="7">
    <location>
        <begin position="265"/>
        <end position="278"/>
    </location>
</feature>
<organism evidence="9 10">
    <name type="scientific">Wickerhamomyces pijperi</name>
    <name type="common">Yeast</name>
    <name type="synonym">Pichia pijperi</name>
    <dbReference type="NCBI Taxonomy" id="599730"/>
    <lineage>
        <taxon>Eukaryota</taxon>
        <taxon>Fungi</taxon>
        <taxon>Dikarya</taxon>
        <taxon>Ascomycota</taxon>
        <taxon>Saccharomycotina</taxon>
        <taxon>Saccharomycetes</taxon>
        <taxon>Phaffomycetales</taxon>
        <taxon>Wickerhamomycetaceae</taxon>
        <taxon>Wickerhamomyces</taxon>
    </lineage>
</organism>
<evidence type="ECO:0000313" key="10">
    <source>
        <dbReference type="Proteomes" id="UP000774326"/>
    </source>
</evidence>
<feature type="binding site" evidence="6">
    <location>
        <position position="360"/>
    </location>
    <ligand>
        <name>ATP</name>
        <dbReference type="ChEBI" id="CHEBI:30616"/>
    </ligand>
</feature>
<dbReference type="PROSITE" id="PS50011">
    <property type="entry name" value="PROTEIN_KINASE_DOM"/>
    <property type="match status" value="1"/>
</dbReference>
<dbReference type="SMART" id="SM00220">
    <property type="entry name" value="S_TKc"/>
    <property type="match status" value="1"/>
</dbReference>
<evidence type="ECO:0000256" key="7">
    <source>
        <dbReference type="SAM" id="MobiDB-lite"/>
    </source>
</evidence>
<dbReference type="GO" id="GO:0033316">
    <property type="term" value="P:meiotic spindle assembly checkpoint signaling"/>
    <property type="evidence" value="ECO:0007669"/>
    <property type="project" value="TreeGrafter"/>
</dbReference>
<dbReference type="SUPFAM" id="SSF56112">
    <property type="entry name" value="Protein kinase-like (PK-like)"/>
    <property type="match status" value="1"/>
</dbReference>
<dbReference type="CDD" id="cd14131">
    <property type="entry name" value="PKc_Mps1"/>
    <property type="match status" value="1"/>
</dbReference>
<dbReference type="AlphaFoldDB" id="A0A9P8Q4I3"/>
<evidence type="ECO:0000256" key="1">
    <source>
        <dbReference type="ARBA" id="ARBA00022527"/>
    </source>
</evidence>
<keyword evidence="1" id="KW-0723">Serine/threonine-protein kinase</keyword>
<feature type="compositionally biased region" description="Basic and acidic residues" evidence="7">
    <location>
        <begin position="188"/>
        <end position="205"/>
    </location>
</feature>